<dbReference type="SUPFAM" id="SSF54211">
    <property type="entry name" value="Ribosomal protein S5 domain 2-like"/>
    <property type="match status" value="1"/>
</dbReference>
<evidence type="ECO:0000313" key="9">
    <source>
        <dbReference type="Proteomes" id="UP001370590"/>
    </source>
</evidence>
<accession>A0ABU8SJV9</accession>
<comment type="caution">
    <text evidence="8">The sequence shown here is derived from an EMBL/GenBank/DDBJ whole genome shotgun (WGS) entry which is preliminary data.</text>
</comment>
<proteinExistence type="predicted"/>
<evidence type="ECO:0000256" key="5">
    <source>
        <dbReference type="ARBA" id="ARBA00022840"/>
    </source>
</evidence>
<evidence type="ECO:0000313" key="8">
    <source>
        <dbReference type="EMBL" id="MEJ6400200.1"/>
    </source>
</evidence>
<dbReference type="PRINTS" id="PR00958">
    <property type="entry name" value="HOMSERKINASE"/>
</dbReference>
<keyword evidence="3" id="KW-0547">Nucleotide-binding</keyword>
<sequence length="290" mass="31744">MGKIIIRVPATVSNLGPGIDSLALALHLYYTVIVEEKTDYWRVNHALGEDIPHDENNLIVQTILRLDPKIHPHQLTVMSDIPVEHGLGSSTTAVIVGIKIANALGDLNLSVQEQIKIGNQIEEHPENVAAAFLGDLAITTVDEDDLKVVKGQMPDLSALMFIMPHGKQGKNELPVKLTSDMALKDSNDANVLIAALLTNNWPLASTLIEGEYFGQQTMKRDEDNLRLIRDAAHKLGIYGTFISGSGPVIVSLGAKDQLLKLRDQLRADERLMGKIKVMDLDREGATVRGE</sequence>
<dbReference type="RefSeq" id="WP_339960015.1">
    <property type="nucleotide sequence ID" value="NZ_JAWMWH010000001.1"/>
</dbReference>
<reference evidence="8 9" key="1">
    <citation type="submission" date="2023-10" db="EMBL/GenBank/DDBJ databases">
        <title>Nicoliella lavandulae sp. nov. isolated from Lavandula angustifolia flowers.</title>
        <authorList>
            <person name="Alcantara C."/>
            <person name="Zuniga M."/>
            <person name="Landete J.M."/>
            <person name="Monedero V."/>
        </authorList>
    </citation>
    <scope>NUCLEOTIDE SEQUENCE [LARGE SCALE GENOMIC DNA]</scope>
    <source>
        <strain evidence="8 9">Es01</strain>
    </source>
</reference>
<dbReference type="InterPro" id="IPR014721">
    <property type="entry name" value="Ribsml_uS5_D2-typ_fold_subgr"/>
</dbReference>
<evidence type="ECO:0000256" key="3">
    <source>
        <dbReference type="ARBA" id="ARBA00022741"/>
    </source>
</evidence>
<dbReference type="Pfam" id="PF08544">
    <property type="entry name" value="GHMP_kinases_C"/>
    <property type="match status" value="1"/>
</dbReference>
<keyword evidence="1" id="KW-0028">Amino-acid biosynthesis</keyword>
<protein>
    <submittedName>
        <fullName evidence="8">Homoserine kinase</fullName>
        <ecNumber evidence="8">2.7.1.39</ecNumber>
    </submittedName>
</protein>
<dbReference type="PANTHER" id="PTHR20861:SF1">
    <property type="entry name" value="HOMOSERINE KINASE"/>
    <property type="match status" value="1"/>
</dbReference>
<name>A0ABU8SJV9_9LACO</name>
<dbReference type="InterPro" id="IPR020568">
    <property type="entry name" value="Ribosomal_Su5_D2-typ_SF"/>
</dbReference>
<dbReference type="Proteomes" id="UP001370590">
    <property type="component" value="Unassembled WGS sequence"/>
</dbReference>
<dbReference type="Pfam" id="PF00288">
    <property type="entry name" value="GHMP_kinases_N"/>
    <property type="match status" value="1"/>
</dbReference>
<dbReference type="InterPro" id="IPR006204">
    <property type="entry name" value="GHMP_kinase_N_dom"/>
</dbReference>
<dbReference type="InterPro" id="IPR013750">
    <property type="entry name" value="GHMP_kinase_C_dom"/>
</dbReference>
<dbReference type="InterPro" id="IPR036554">
    <property type="entry name" value="GHMP_kinase_C_sf"/>
</dbReference>
<dbReference type="Gene3D" id="3.30.70.890">
    <property type="entry name" value="GHMP kinase, C-terminal domain"/>
    <property type="match status" value="1"/>
</dbReference>
<dbReference type="Gene3D" id="3.30.230.10">
    <property type="match status" value="1"/>
</dbReference>
<keyword evidence="5" id="KW-0067">ATP-binding</keyword>
<evidence type="ECO:0000256" key="2">
    <source>
        <dbReference type="ARBA" id="ARBA00022679"/>
    </source>
</evidence>
<feature type="domain" description="GHMP kinase C-terminal" evidence="7">
    <location>
        <begin position="222"/>
        <end position="266"/>
    </location>
</feature>
<evidence type="ECO:0000256" key="1">
    <source>
        <dbReference type="ARBA" id="ARBA00022605"/>
    </source>
</evidence>
<evidence type="ECO:0000259" key="7">
    <source>
        <dbReference type="Pfam" id="PF08544"/>
    </source>
</evidence>
<dbReference type="EC" id="2.7.1.39" evidence="8"/>
<evidence type="ECO:0000259" key="6">
    <source>
        <dbReference type="Pfam" id="PF00288"/>
    </source>
</evidence>
<feature type="domain" description="GHMP kinase N-terminal" evidence="6">
    <location>
        <begin position="57"/>
        <end position="134"/>
    </location>
</feature>
<dbReference type="PANTHER" id="PTHR20861">
    <property type="entry name" value="HOMOSERINE/4-DIPHOSPHOCYTIDYL-2-C-METHYL-D-ERYTHRITOL KINASE"/>
    <property type="match status" value="1"/>
</dbReference>
<evidence type="ECO:0000256" key="4">
    <source>
        <dbReference type="ARBA" id="ARBA00022777"/>
    </source>
</evidence>
<keyword evidence="4 8" id="KW-0418">Kinase</keyword>
<keyword evidence="2 8" id="KW-0808">Transferase</keyword>
<dbReference type="EMBL" id="JAWMWH010000001">
    <property type="protein sequence ID" value="MEJ6400200.1"/>
    <property type="molecule type" value="Genomic_DNA"/>
</dbReference>
<gene>
    <name evidence="8" type="ORF">R4146_03310</name>
</gene>
<dbReference type="GO" id="GO:0004413">
    <property type="term" value="F:homoserine kinase activity"/>
    <property type="evidence" value="ECO:0007669"/>
    <property type="project" value="UniProtKB-EC"/>
</dbReference>
<organism evidence="8 9">
    <name type="scientific">Nicoliella lavandulae</name>
    <dbReference type="NCBI Taxonomy" id="3082954"/>
    <lineage>
        <taxon>Bacteria</taxon>
        <taxon>Bacillati</taxon>
        <taxon>Bacillota</taxon>
        <taxon>Bacilli</taxon>
        <taxon>Lactobacillales</taxon>
        <taxon>Lactobacillaceae</taxon>
        <taxon>Nicoliella</taxon>
    </lineage>
</organism>
<keyword evidence="9" id="KW-1185">Reference proteome</keyword>
<dbReference type="SUPFAM" id="SSF55060">
    <property type="entry name" value="GHMP Kinase, C-terminal domain"/>
    <property type="match status" value="1"/>
</dbReference>